<evidence type="ECO:0000256" key="6">
    <source>
        <dbReference type="ARBA" id="ARBA00022683"/>
    </source>
</evidence>
<organism evidence="9 10">
    <name type="scientific">Brachyspira pilosicoli WesB</name>
    <dbReference type="NCBI Taxonomy" id="1161918"/>
    <lineage>
        <taxon>Bacteria</taxon>
        <taxon>Pseudomonadati</taxon>
        <taxon>Spirochaetota</taxon>
        <taxon>Spirochaetia</taxon>
        <taxon>Brachyspirales</taxon>
        <taxon>Brachyspiraceae</taxon>
        <taxon>Brachyspira</taxon>
    </lineage>
</organism>
<dbReference type="KEGG" id="bpw:WESB_1271"/>
<evidence type="ECO:0000256" key="1">
    <source>
        <dbReference type="ARBA" id="ARBA00004496"/>
    </source>
</evidence>
<dbReference type="Gene3D" id="3.40.35.10">
    <property type="entry name" value="Phosphotransferase system, sorbose subfamily IIB component"/>
    <property type="match status" value="1"/>
</dbReference>
<evidence type="ECO:0000256" key="2">
    <source>
        <dbReference type="ARBA" id="ARBA00022448"/>
    </source>
</evidence>
<keyword evidence="4" id="KW-0762">Sugar transport</keyword>
<evidence type="ECO:0000256" key="5">
    <source>
        <dbReference type="ARBA" id="ARBA00022679"/>
    </source>
</evidence>
<name>K0JIJ3_BRAPL</name>
<comment type="subcellular location">
    <subcellularLocation>
        <location evidence="1">Cytoplasm</location>
    </subcellularLocation>
</comment>
<dbReference type="GO" id="GO:0016301">
    <property type="term" value="F:kinase activity"/>
    <property type="evidence" value="ECO:0007669"/>
    <property type="project" value="UniProtKB-KW"/>
</dbReference>
<dbReference type="RefSeq" id="WP_014933056.1">
    <property type="nucleotide sequence ID" value="NC_018604.1"/>
</dbReference>
<keyword evidence="5" id="KW-0808">Transferase</keyword>
<sequence>MNISVFRIDERLIHGQIVTAWIADAQASQIIVADDKAVNDEFTISLLQLATPKNIELRILSINDAINLIKEDSSDKNTLLICRGPKEALQLIDGDIGLKTINVGNIGMRKGKKSILPYIWVDDEEVKNLKLLSERGIALDARSVPSDKSQNIIDLL</sequence>
<dbReference type="EMBL" id="HE793032">
    <property type="protein sequence ID" value="CCG56739.1"/>
    <property type="molecule type" value="Genomic_DNA"/>
</dbReference>
<feature type="domain" description="PTS EIIB type-4" evidence="8">
    <location>
        <begin position="1"/>
        <end position="156"/>
    </location>
</feature>
<dbReference type="PATRIC" id="fig|1161918.5.peg.577"/>
<dbReference type="AlphaFoldDB" id="K0JIJ3"/>
<dbReference type="Proteomes" id="UP000003759">
    <property type="component" value="Chromosome"/>
</dbReference>
<dbReference type="SUPFAM" id="SSF52728">
    <property type="entry name" value="PTS IIb component"/>
    <property type="match status" value="1"/>
</dbReference>
<reference evidence="9 10" key="1">
    <citation type="journal article" date="2012" name="BMC Genomics">
        <title>Comparative genomics of Brachyspira pilosicoli strains: genome rearrangements, reductions and correlation of genetic compliment with phenotypic diversity.</title>
        <authorList>
            <person name="Mappley L.J."/>
            <person name="Black M.L."/>
            <person name="Abuoun M."/>
            <person name="Darby A.C."/>
            <person name="Woodward M.J."/>
            <person name="Parkhill J."/>
            <person name="Turner A.K."/>
            <person name="Bellgard M.I."/>
            <person name="La T."/>
            <person name="Phillips N.D."/>
            <person name="La Ragione R.M."/>
            <person name="Hampson D.J."/>
        </authorList>
    </citation>
    <scope>NUCLEOTIDE SEQUENCE [LARGE SCALE GENOMIC DNA]</scope>
    <source>
        <strain evidence="9">WesB</strain>
    </source>
</reference>
<dbReference type="GO" id="GO:0008982">
    <property type="term" value="F:protein-N(PI)-phosphohistidine-sugar phosphotransferase activity"/>
    <property type="evidence" value="ECO:0007669"/>
    <property type="project" value="InterPro"/>
</dbReference>
<accession>K0JIJ3</accession>
<dbReference type="InterPro" id="IPR036667">
    <property type="entry name" value="PTS_IIB_sorbose-sp_sf"/>
</dbReference>
<dbReference type="PROSITE" id="PS51101">
    <property type="entry name" value="PTS_EIIB_TYPE_4"/>
    <property type="match status" value="1"/>
</dbReference>
<gene>
    <name evidence="9" type="ORF">WESB_1271</name>
</gene>
<dbReference type="OrthoDB" id="9788818at2"/>
<dbReference type="HOGENOM" id="CLU_116175_2_1_12"/>
<keyword evidence="3" id="KW-0963">Cytoplasm</keyword>
<dbReference type="InterPro" id="IPR004720">
    <property type="entry name" value="PTS_IIB_sorbose-sp"/>
</dbReference>
<evidence type="ECO:0000313" key="10">
    <source>
        <dbReference type="Proteomes" id="UP000003759"/>
    </source>
</evidence>
<keyword evidence="6" id="KW-0598">Phosphotransferase system</keyword>
<dbReference type="GO" id="GO:0009401">
    <property type="term" value="P:phosphoenolpyruvate-dependent sugar phosphotransferase system"/>
    <property type="evidence" value="ECO:0007669"/>
    <property type="project" value="UniProtKB-KW"/>
</dbReference>
<keyword evidence="2" id="KW-0813">Transport</keyword>
<evidence type="ECO:0000256" key="4">
    <source>
        <dbReference type="ARBA" id="ARBA00022597"/>
    </source>
</evidence>
<evidence type="ECO:0000259" key="8">
    <source>
        <dbReference type="PROSITE" id="PS51101"/>
    </source>
</evidence>
<protein>
    <submittedName>
        <fullName evidence="9">PTS system sorbose subfamily IIB component</fullName>
    </submittedName>
</protein>
<evidence type="ECO:0000256" key="7">
    <source>
        <dbReference type="ARBA" id="ARBA00022777"/>
    </source>
</evidence>
<keyword evidence="7" id="KW-0418">Kinase</keyword>
<evidence type="ECO:0000313" key="9">
    <source>
        <dbReference type="EMBL" id="CCG56739.1"/>
    </source>
</evidence>
<dbReference type="GO" id="GO:0005737">
    <property type="term" value="C:cytoplasm"/>
    <property type="evidence" value="ECO:0007669"/>
    <property type="project" value="UniProtKB-SubCell"/>
</dbReference>
<dbReference type="Pfam" id="PF03830">
    <property type="entry name" value="PTSIIB_sorb"/>
    <property type="match status" value="1"/>
</dbReference>
<evidence type="ECO:0000256" key="3">
    <source>
        <dbReference type="ARBA" id="ARBA00022490"/>
    </source>
</evidence>
<proteinExistence type="predicted"/>